<evidence type="ECO:0000313" key="3">
    <source>
        <dbReference type="Proteomes" id="UP000318307"/>
    </source>
</evidence>
<reference evidence="2 3" key="1">
    <citation type="submission" date="2019-07" db="EMBL/GenBank/DDBJ databases">
        <title>Genome sequencing of 100 strains of the haloalkaliphilic chemolithoautotrophic sulfur-oxidizing bacterium Thioalkalivibrio.</title>
        <authorList>
            <person name="Muyzer G."/>
        </authorList>
    </citation>
    <scope>NUCLEOTIDE SEQUENCE [LARGE SCALE GENOMIC DNA]</scope>
    <source>
        <strain evidence="2 3">ASO4-4</strain>
    </source>
</reference>
<protein>
    <recommendedName>
        <fullName evidence="4">LPP20 lipoprotein</fullName>
    </recommendedName>
</protein>
<proteinExistence type="predicted"/>
<feature type="chain" id="PRO_5022021002" description="LPP20 lipoprotein" evidence="1">
    <location>
        <begin position="18"/>
        <end position="136"/>
    </location>
</feature>
<evidence type="ECO:0000313" key="2">
    <source>
        <dbReference type="EMBL" id="TWI70690.1"/>
    </source>
</evidence>
<accession>A0A562RQR4</accession>
<keyword evidence="3" id="KW-1185">Reference proteome</keyword>
<evidence type="ECO:0000256" key="1">
    <source>
        <dbReference type="SAM" id="SignalP"/>
    </source>
</evidence>
<dbReference type="AlphaFoldDB" id="A0A562RQR4"/>
<dbReference type="EMBL" id="VLLC01000017">
    <property type="protein sequence ID" value="TWI70690.1"/>
    <property type="molecule type" value="Genomic_DNA"/>
</dbReference>
<organism evidence="2 3">
    <name type="scientific">Desulfobotulus alkaliphilus</name>
    <dbReference type="NCBI Taxonomy" id="622671"/>
    <lineage>
        <taxon>Bacteria</taxon>
        <taxon>Pseudomonadati</taxon>
        <taxon>Thermodesulfobacteriota</taxon>
        <taxon>Desulfobacteria</taxon>
        <taxon>Desulfobacterales</taxon>
        <taxon>Desulfobacteraceae</taxon>
        <taxon>Desulfobotulus</taxon>
    </lineage>
</organism>
<dbReference type="PROSITE" id="PS51257">
    <property type="entry name" value="PROKAR_LIPOPROTEIN"/>
    <property type="match status" value="1"/>
</dbReference>
<evidence type="ECO:0008006" key="4">
    <source>
        <dbReference type="Google" id="ProtNLM"/>
    </source>
</evidence>
<name>A0A562RQR4_9BACT</name>
<gene>
    <name evidence="2" type="ORF">LZ24_02260</name>
</gene>
<dbReference type="Proteomes" id="UP000318307">
    <property type="component" value="Unassembled WGS sequence"/>
</dbReference>
<comment type="caution">
    <text evidence="2">The sequence shown here is derived from an EMBL/GenBank/DDBJ whole genome shotgun (WGS) entry which is preliminary data.</text>
</comment>
<sequence>MILKTLPILLISVLIMACTHHNTPAGPRGNDRPAFIYNPSVNGKIGGVGIARPHIHGPNAQRNLAISRAIDEIARQKGTQVQSWQTVQTTGTRDSASTHMDSVSIQTTSGETIHAVIRQMWNDPSSSELYVWMLTH</sequence>
<keyword evidence="1" id="KW-0732">Signal</keyword>
<feature type="signal peptide" evidence="1">
    <location>
        <begin position="1"/>
        <end position="17"/>
    </location>
</feature>